<evidence type="ECO:0000256" key="2">
    <source>
        <dbReference type="PROSITE-ProRule" id="PRU00335"/>
    </source>
</evidence>
<dbReference type="KEGG" id="lhi:JP39_04355"/>
<dbReference type="InterPro" id="IPR009057">
    <property type="entry name" value="Homeodomain-like_sf"/>
</dbReference>
<dbReference type="AlphaFoldDB" id="A0A0K2LBL1"/>
<sequence>MPNKESDHPKRRRGADLENAVLSAAWELLQEVGYHNFTMAEVAKRANAAKPVLYRRWPEKSSLAATAILTFGPKLDVTVPDTGSLRQDLVDFFNQLIKIFDMFGTDKLKGLVSDRLKSIPMEKLFSAPNSKNQLQDAVEQILKQAENRHELVVKDLSPRVLNLPSVLFINEVVSQEVVNRDVITDIVDEILMPVFLAKK</sequence>
<dbReference type="Gene3D" id="1.10.357.10">
    <property type="entry name" value="Tetracycline Repressor, domain 2"/>
    <property type="match status" value="1"/>
</dbReference>
<dbReference type="GO" id="GO:0000976">
    <property type="term" value="F:transcription cis-regulatory region binding"/>
    <property type="evidence" value="ECO:0007669"/>
    <property type="project" value="TreeGrafter"/>
</dbReference>
<dbReference type="PROSITE" id="PS50977">
    <property type="entry name" value="HTH_TETR_2"/>
    <property type="match status" value="1"/>
</dbReference>
<dbReference type="InterPro" id="IPR001647">
    <property type="entry name" value="HTH_TetR"/>
</dbReference>
<organism evidence="4 5">
    <name type="scientific">Companilactobacillus heilongjiangensis</name>
    <dbReference type="NCBI Taxonomy" id="1074467"/>
    <lineage>
        <taxon>Bacteria</taxon>
        <taxon>Bacillati</taxon>
        <taxon>Bacillota</taxon>
        <taxon>Bacilli</taxon>
        <taxon>Lactobacillales</taxon>
        <taxon>Lactobacillaceae</taxon>
        <taxon>Companilactobacillus</taxon>
    </lineage>
</organism>
<dbReference type="PANTHER" id="PTHR30055">
    <property type="entry name" value="HTH-TYPE TRANSCRIPTIONAL REGULATOR RUTR"/>
    <property type="match status" value="1"/>
</dbReference>
<gene>
    <name evidence="4" type="ORF">JP39_04355</name>
</gene>
<dbReference type="GO" id="GO:0003700">
    <property type="term" value="F:DNA-binding transcription factor activity"/>
    <property type="evidence" value="ECO:0007669"/>
    <property type="project" value="TreeGrafter"/>
</dbReference>
<dbReference type="PANTHER" id="PTHR30055:SF148">
    <property type="entry name" value="TETR-FAMILY TRANSCRIPTIONAL REGULATOR"/>
    <property type="match status" value="1"/>
</dbReference>
<dbReference type="RefSeq" id="WP_041500828.1">
    <property type="nucleotide sequence ID" value="NZ_BJDV01000012.1"/>
</dbReference>
<keyword evidence="5" id="KW-1185">Reference proteome</keyword>
<dbReference type="SUPFAM" id="SSF46689">
    <property type="entry name" value="Homeodomain-like"/>
    <property type="match status" value="1"/>
</dbReference>
<dbReference type="PRINTS" id="PR00455">
    <property type="entry name" value="HTHTETR"/>
</dbReference>
<accession>A0A0K2LBL1</accession>
<dbReference type="Proteomes" id="UP000061546">
    <property type="component" value="Chromosome"/>
</dbReference>
<evidence type="ECO:0000313" key="4">
    <source>
        <dbReference type="EMBL" id="ALB28650.1"/>
    </source>
</evidence>
<protein>
    <recommendedName>
        <fullName evidence="3">HTH tetR-type domain-containing protein</fullName>
    </recommendedName>
</protein>
<dbReference type="InterPro" id="IPR050109">
    <property type="entry name" value="HTH-type_TetR-like_transc_reg"/>
</dbReference>
<feature type="domain" description="HTH tetR-type" evidence="3">
    <location>
        <begin position="15"/>
        <end position="75"/>
    </location>
</feature>
<proteinExistence type="predicted"/>
<feature type="DNA-binding region" description="H-T-H motif" evidence="2">
    <location>
        <begin position="38"/>
        <end position="57"/>
    </location>
</feature>
<evidence type="ECO:0000313" key="5">
    <source>
        <dbReference type="Proteomes" id="UP000061546"/>
    </source>
</evidence>
<evidence type="ECO:0000259" key="3">
    <source>
        <dbReference type="PROSITE" id="PS50977"/>
    </source>
</evidence>
<dbReference type="Pfam" id="PF00440">
    <property type="entry name" value="TetR_N"/>
    <property type="match status" value="1"/>
</dbReference>
<reference evidence="4 5" key="1">
    <citation type="submission" date="2015-08" db="EMBL/GenBank/DDBJ databases">
        <title>Genomic sequence of Lactobacillus heilongjiangensis DSM 28069, isolated from Chinese traditional pickle.</title>
        <authorList>
            <person name="Jiang X."/>
            <person name="Zheng B."/>
            <person name="Cheng H."/>
        </authorList>
    </citation>
    <scope>NUCLEOTIDE SEQUENCE [LARGE SCALE GENOMIC DNA]</scope>
    <source>
        <strain evidence="4 5">DSM 28069</strain>
    </source>
</reference>
<dbReference type="STRING" id="1074467.JP39_04355"/>
<evidence type="ECO:0000256" key="1">
    <source>
        <dbReference type="ARBA" id="ARBA00023125"/>
    </source>
</evidence>
<dbReference type="EMBL" id="CP012559">
    <property type="protein sequence ID" value="ALB28650.1"/>
    <property type="molecule type" value="Genomic_DNA"/>
</dbReference>
<name>A0A0K2LBL1_9LACO</name>
<dbReference type="Gene3D" id="1.10.10.60">
    <property type="entry name" value="Homeodomain-like"/>
    <property type="match status" value="1"/>
</dbReference>
<keyword evidence="1 2" id="KW-0238">DNA-binding</keyword>